<sequence>MHWIPIPNVNSDPPFAKYQPCVTFTDDQTIEKQNLEEQRVGPLVVKKTAERKFFYGIEIMAPSPSGQPVVLDFNNFLPVLPSFVSLVWLGRRYWNVEPVKNVESLQLAQFLAPRIPVLPHLTAYRLSKKRLDDFLNLDFKSCLAIRGDMVHPGQDFQITQPIIELSHYKRGQNISICVAGYPQGYTSLGGGPHEGRKDMLYLKKKVDAGADCIFTQLCYQPEPIVRFVKACREAGIQVPIMVGLMVHDSMRSFEAIQDLSGVRMPEDMREELEELRETRGSCTDSEAVSQFFVNHAIKTICHLLDADIGCWGFQFYTMNSFPPVLAVLRELRNMGII</sequence>
<dbReference type="Pfam" id="PF02219">
    <property type="entry name" value="MTHFR"/>
    <property type="match status" value="1"/>
</dbReference>
<keyword evidence="5" id="KW-0274">FAD</keyword>
<dbReference type="InParanoid" id="B3M3Z7"/>
<evidence type="ECO:0000256" key="6">
    <source>
        <dbReference type="ARBA" id="ARBA00023002"/>
    </source>
</evidence>
<keyword evidence="9" id="KW-1185">Reference proteome</keyword>
<dbReference type="UniPathway" id="UPA00193"/>
<reference evidence="8 9" key="1">
    <citation type="journal article" date="2007" name="Nature">
        <title>Evolution of genes and genomes on the Drosophila phylogeny.</title>
        <authorList>
            <consortium name="Drosophila 12 Genomes Consortium"/>
            <person name="Clark A.G."/>
            <person name="Eisen M.B."/>
            <person name="Smith D.R."/>
            <person name="Bergman C.M."/>
            <person name="Oliver B."/>
            <person name="Markow T.A."/>
            <person name="Kaufman T.C."/>
            <person name="Kellis M."/>
            <person name="Gelbart W."/>
            <person name="Iyer V.N."/>
            <person name="Pollard D.A."/>
            <person name="Sackton T.B."/>
            <person name="Larracuente A.M."/>
            <person name="Singh N.D."/>
            <person name="Abad J.P."/>
            <person name="Abt D.N."/>
            <person name="Adryan B."/>
            <person name="Aguade M."/>
            <person name="Akashi H."/>
            <person name="Anderson W.W."/>
            <person name="Aquadro C.F."/>
            <person name="Ardell D.H."/>
            <person name="Arguello R."/>
            <person name="Artieri C.G."/>
            <person name="Barbash D.A."/>
            <person name="Barker D."/>
            <person name="Barsanti P."/>
            <person name="Batterham P."/>
            <person name="Batzoglou S."/>
            <person name="Begun D."/>
            <person name="Bhutkar A."/>
            <person name="Blanco E."/>
            <person name="Bosak S.A."/>
            <person name="Bradley R.K."/>
            <person name="Brand A.D."/>
            <person name="Brent M.R."/>
            <person name="Brooks A.N."/>
            <person name="Brown R.H."/>
            <person name="Butlin R.K."/>
            <person name="Caggese C."/>
            <person name="Calvi B.R."/>
            <person name="Bernardo de Carvalho A."/>
            <person name="Caspi A."/>
            <person name="Castrezana S."/>
            <person name="Celniker S.E."/>
            <person name="Chang J.L."/>
            <person name="Chapple C."/>
            <person name="Chatterji S."/>
            <person name="Chinwalla A."/>
            <person name="Civetta A."/>
            <person name="Clifton S.W."/>
            <person name="Comeron J.M."/>
            <person name="Costello J.C."/>
            <person name="Coyne J.A."/>
            <person name="Daub J."/>
            <person name="David R.G."/>
            <person name="Delcher A.L."/>
            <person name="Delehaunty K."/>
            <person name="Do C.B."/>
            <person name="Ebling H."/>
            <person name="Edwards K."/>
            <person name="Eickbush T."/>
            <person name="Evans J.D."/>
            <person name="Filipski A."/>
            <person name="Findeiss S."/>
            <person name="Freyhult E."/>
            <person name="Fulton L."/>
            <person name="Fulton R."/>
            <person name="Garcia A.C."/>
            <person name="Gardiner A."/>
            <person name="Garfield D.A."/>
            <person name="Garvin B.E."/>
            <person name="Gibson G."/>
            <person name="Gilbert D."/>
            <person name="Gnerre S."/>
            <person name="Godfrey J."/>
            <person name="Good R."/>
            <person name="Gotea V."/>
            <person name="Gravely B."/>
            <person name="Greenberg A.J."/>
            <person name="Griffiths-Jones S."/>
            <person name="Gross S."/>
            <person name="Guigo R."/>
            <person name="Gustafson E.A."/>
            <person name="Haerty W."/>
            <person name="Hahn M.W."/>
            <person name="Halligan D.L."/>
            <person name="Halpern A.L."/>
            <person name="Halter G.M."/>
            <person name="Han M.V."/>
            <person name="Heger A."/>
            <person name="Hillier L."/>
            <person name="Hinrichs A.S."/>
            <person name="Holmes I."/>
            <person name="Hoskins R.A."/>
            <person name="Hubisz M.J."/>
            <person name="Hultmark D."/>
            <person name="Huntley M.A."/>
            <person name="Jaffe D.B."/>
            <person name="Jagadeeshan S."/>
            <person name="Jeck W.R."/>
            <person name="Johnson J."/>
            <person name="Jones C.D."/>
            <person name="Jordan W.C."/>
            <person name="Karpen G.H."/>
            <person name="Kataoka E."/>
            <person name="Keightley P.D."/>
            <person name="Kheradpour P."/>
            <person name="Kirkness E.F."/>
            <person name="Koerich L.B."/>
            <person name="Kristiansen K."/>
            <person name="Kudrna D."/>
            <person name="Kulathinal R.J."/>
            <person name="Kumar S."/>
            <person name="Kwok R."/>
            <person name="Lander E."/>
            <person name="Langley C.H."/>
            <person name="Lapoint R."/>
            <person name="Lazzaro B.P."/>
            <person name="Lee S.J."/>
            <person name="Levesque L."/>
            <person name="Li R."/>
            <person name="Lin C.F."/>
            <person name="Lin M.F."/>
            <person name="Lindblad-Toh K."/>
            <person name="Llopart A."/>
            <person name="Long M."/>
            <person name="Low L."/>
            <person name="Lozovsky E."/>
            <person name="Lu J."/>
            <person name="Luo M."/>
            <person name="Machado C.A."/>
            <person name="Makalowski W."/>
            <person name="Marzo M."/>
            <person name="Matsuda M."/>
            <person name="Matzkin L."/>
            <person name="McAllister B."/>
            <person name="McBride C.S."/>
            <person name="McKernan B."/>
            <person name="McKernan K."/>
            <person name="Mendez-Lago M."/>
            <person name="Minx P."/>
            <person name="Mollenhauer M.U."/>
            <person name="Montooth K."/>
            <person name="Mount S.M."/>
            <person name="Mu X."/>
            <person name="Myers E."/>
            <person name="Negre B."/>
            <person name="Newfeld S."/>
            <person name="Nielsen R."/>
            <person name="Noor M.A."/>
            <person name="O'Grady P."/>
            <person name="Pachter L."/>
            <person name="Papaceit M."/>
            <person name="Parisi M.J."/>
            <person name="Parisi M."/>
            <person name="Parts L."/>
            <person name="Pedersen J.S."/>
            <person name="Pesole G."/>
            <person name="Phillippy A.M."/>
            <person name="Ponting C.P."/>
            <person name="Pop M."/>
            <person name="Porcelli D."/>
            <person name="Powell J.R."/>
            <person name="Prohaska S."/>
            <person name="Pruitt K."/>
            <person name="Puig M."/>
            <person name="Quesneville H."/>
            <person name="Ram K.R."/>
            <person name="Rand D."/>
            <person name="Rasmussen M.D."/>
            <person name="Reed L.K."/>
            <person name="Reenan R."/>
            <person name="Reily A."/>
            <person name="Remington K.A."/>
            <person name="Rieger T.T."/>
            <person name="Ritchie M.G."/>
            <person name="Robin C."/>
            <person name="Rogers Y.H."/>
            <person name="Rohde C."/>
            <person name="Rozas J."/>
            <person name="Rubenfield M.J."/>
            <person name="Ruiz A."/>
            <person name="Russo S."/>
            <person name="Salzberg S.L."/>
            <person name="Sanchez-Gracia A."/>
            <person name="Saranga D.J."/>
            <person name="Sato H."/>
            <person name="Schaeffer S.W."/>
            <person name="Schatz M.C."/>
            <person name="Schlenke T."/>
            <person name="Schwartz R."/>
            <person name="Segarra C."/>
            <person name="Singh R.S."/>
            <person name="Sirot L."/>
            <person name="Sirota M."/>
            <person name="Sisneros N.B."/>
            <person name="Smith C.D."/>
            <person name="Smith T.F."/>
            <person name="Spieth J."/>
            <person name="Stage D.E."/>
            <person name="Stark A."/>
            <person name="Stephan W."/>
            <person name="Strausberg R.L."/>
            <person name="Strempel S."/>
            <person name="Sturgill D."/>
            <person name="Sutton G."/>
            <person name="Sutton G.G."/>
            <person name="Tao W."/>
            <person name="Teichmann S."/>
            <person name="Tobari Y.N."/>
            <person name="Tomimura Y."/>
            <person name="Tsolas J.M."/>
            <person name="Valente V.L."/>
            <person name="Venter E."/>
            <person name="Venter J.C."/>
            <person name="Vicario S."/>
            <person name="Vieira F.G."/>
            <person name="Vilella A.J."/>
            <person name="Villasante A."/>
            <person name="Walenz B."/>
            <person name="Wang J."/>
            <person name="Wasserman M."/>
            <person name="Watts T."/>
            <person name="Wilson D."/>
            <person name="Wilson R.K."/>
            <person name="Wing R.A."/>
            <person name="Wolfner M.F."/>
            <person name="Wong A."/>
            <person name="Wong G.K."/>
            <person name="Wu C.I."/>
            <person name="Wu G."/>
            <person name="Yamamoto D."/>
            <person name="Yang H.P."/>
            <person name="Yang S.P."/>
            <person name="Yorke J.A."/>
            <person name="Yoshida K."/>
            <person name="Zdobnov E."/>
            <person name="Zhang P."/>
            <person name="Zhang Y."/>
            <person name="Zimin A.V."/>
            <person name="Baldwin J."/>
            <person name="Abdouelleil A."/>
            <person name="Abdulkadir J."/>
            <person name="Abebe A."/>
            <person name="Abera B."/>
            <person name="Abreu J."/>
            <person name="Acer S.C."/>
            <person name="Aftuck L."/>
            <person name="Alexander A."/>
            <person name="An P."/>
            <person name="Anderson E."/>
            <person name="Anderson S."/>
            <person name="Arachi H."/>
            <person name="Azer M."/>
            <person name="Bachantsang P."/>
            <person name="Barry A."/>
            <person name="Bayul T."/>
            <person name="Berlin A."/>
            <person name="Bessette D."/>
            <person name="Bloom T."/>
            <person name="Blye J."/>
            <person name="Boguslavskiy L."/>
            <person name="Bonnet C."/>
            <person name="Boukhgalter B."/>
            <person name="Bourzgui I."/>
            <person name="Brown A."/>
            <person name="Cahill P."/>
            <person name="Channer S."/>
            <person name="Cheshatsang Y."/>
            <person name="Chuda L."/>
            <person name="Citroen M."/>
            <person name="Collymore A."/>
            <person name="Cooke P."/>
            <person name="Costello M."/>
            <person name="D'Aco K."/>
            <person name="Daza R."/>
            <person name="De Haan G."/>
            <person name="DeGray S."/>
            <person name="DeMaso C."/>
            <person name="Dhargay N."/>
            <person name="Dooley K."/>
            <person name="Dooley E."/>
            <person name="Doricent M."/>
            <person name="Dorje P."/>
            <person name="Dorjee K."/>
            <person name="Dupes A."/>
            <person name="Elong R."/>
            <person name="Falk J."/>
            <person name="Farina A."/>
            <person name="Faro S."/>
            <person name="Ferguson D."/>
            <person name="Fisher S."/>
            <person name="Foley C.D."/>
            <person name="Franke A."/>
            <person name="Friedrich D."/>
            <person name="Gadbois L."/>
            <person name="Gearin G."/>
            <person name="Gearin C.R."/>
            <person name="Giannoukos G."/>
            <person name="Goode T."/>
            <person name="Graham J."/>
            <person name="Grandbois E."/>
            <person name="Grewal S."/>
            <person name="Gyaltsen K."/>
            <person name="Hafez N."/>
            <person name="Hagos B."/>
            <person name="Hall J."/>
            <person name="Henson C."/>
            <person name="Hollinger A."/>
            <person name="Honan T."/>
            <person name="Huard M.D."/>
            <person name="Hughes L."/>
            <person name="Hurhula B."/>
            <person name="Husby M.E."/>
            <person name="Kamat A."/>
            <person name="Kanga B."/>
            <person name="Kashin S."/>
            <person name="Khazanovich D."/>
            <person name="Kisner P."/>
            <person name="Lance K."/>
            <person name="Lara M."/>
            <person name="Lee W."/>
            <person name="Lennon N."/>
            <person name="Letendre F."/>
            <person name="LeVine R."/>
            <person name="Lipovsky A."/>
            <person name="Liu X."/>
            <person name="Liu J."/>
            <person name="Liu S."/>
            <person name="Lokyitsang T."/>
            <person name="Lokyitsang Y."/>
            <person name="Lubonja R."/>
            <person name="Lui A."/>
            <person name="MacDonald P."/>
            <person name="Magnisalis V."/>
            <person name="Maru K."/>
            <person name="Matthews C."/>
            <person name="McCusker W."/>
            <person name="McDonough S."/>
            <person name="Mehta T."/>
            <person name="Meldrim J."/>
            <person name="Meneus L."/>
            <person name="Mihai O."/>
            <person name="Mihalev A."/>
            <person name="Mihova T."/>
            <person name="Mittelman R."/>
            <person name="Mlenga V."/>
            <person name="Montmayeur A."/>
            <person name="Mulrain L."/>
            <person name="Navidi A."/>
            <person name="Naylor J."/>
            <person name="Negash T."/>
            <person name="Nguyen T."/>
            <person name="Nguyen N."/>
            <person name="Nicol R."/>
            <person name="Norbu C."/>
            <person name="Norbu N."/>
            <person name="Novod N."/>
            <person name="O'Neill B."/>
            <person name="Osman S."/>
            <person name="Markiewicz E."/>
            <person name="Oyono O.L."/>
            <person name="Patti C."/>
            <person name="Phunkhang P."/>
            <person name="Pierre F."/>
            <person name="Priest M."/>
            <person name="Raghuraman S."/>
            <person name="Rege F."/>
            <person name="Reyes R."/>
            <person name="Rise C."/>
            <person name="Rogov P."/>
            <person name="Ross K."/>
            <person name="Ryan E."/>
            <person name="Settipalli S."/>
            <person name="Shea T."/>
            <person name="Sherpa N."/>
            <person name="Shi L."/>
            <person name="Shih D."/>
            <person name="Sparrow T."/>
            <person name="Spaulding J."/>
            <person name="Stalker J."/>
            <person name="Stange-Thomann N."/>
            <person name="Stavropoulos S."/>
            <person name="Stone C."/>
            <person name="Strader C."/>
            <person name="Tesfaye S."/>
            <person name="Thomson T."/>
            <person name="Thoulutsang Y."/>
            <person name="Thoulutsang D."/>
            <person name="Topham K."/>
            <person name="Topping I."/>
            <person name="Tsamla T."/>
            <person name="Vassiliev H."/>
            <person name="Vo A."/>
            <person name="Wangchuk T."/>
            <person name="Wangdi T."/>
            <person name="Weiand M."/>
            <person name="Wilkinson J."/>
            <person name="Wilson A."/>
            <person name="Yadav S."/>
            <person name="Young G."/>
            <person name="Yu Q."/>
            <person name="Zembek L."/>
            <person name="Zhong D."/>
            <person name="Zimmer A."/>
            <person name="Zwirko Z."/>
            <person name="Jaffe D.B."/>
            <person name="Alvarez P."/>
            <person name="Brockman W."/>
            <person name="Butler J."/>
            <person name="Chin C."/>
            <person name="Gnerre S."/>
            <person name="Grabherr M."/>
            <person name="Kleber M."/>
            <person name="Mauceli E."/>
            <person name="MacCallum I."/>
        </authorList>
    </citation>
    <scope>NUCLEOTIDE SEQUENCE [LARGE SCALE GENOMIC DNA]</scope>
    <source>
        <strain evidence="9">Tucson 14024-0371.13</strain>
    </source>
</reference>
<evidence type="ECO:0000256" key="3">
    <source>
        <dbReference type="ARBA" id="ARBA00006743"/>
    </source>
</evidence>
<evidence type="ECO:0000256" key="1">
    <source>
        <dbReference type="ARBA" id="ARBA00001974"/>
    </source>
</evidence>
<dbReference type="PANTHER" id="PTHR45754">
    <property type="entry name" value="METHYLENETETRAHYDROFOLATE REDUCTASE"/>
    <property type="match status" value="1"/>
</dbReference>
<dbReference type="GO" id="GO:0005829">
    <property type="term" value="C:cytosol"/>
    <property type="evidence" value="ECO:0007669"/>
    <property type="project" value="TreeGrafter"/>
</dbReference>
<dbReference type="HOGENOM" id="CLU_025841_1_0_1"/>
<dbReference type="InterPro" id="IPR003171">
    <property type="entry name" value="Mehydrof_redctse-like"/>
</dbReference>
<dbReference type="eggNOG" id="KOG0564">
    <property type="taxonomic scope" value="Eukaryota"/>
</dbReference>
<evidence type="ECO:0000313" key="9">
    <source>
        <dbReference type="Proteomes" id="UP000007801"/>
    </source>
</evidence>
<evidence type="ECO:0000256" key="7">
    <source>
        <dbReference type="RuleBase" id="RU004254"/>
    </source>
</evidence>
<dbReference type="STRING" id="7217.B3M3Z7"/>
<dbReference type="Gene3D" id="3.20.20.220">
    <property type="match status" value="1"/>
</dbReference>
<dbReference type="GO" id="GO:0004489">
    <property type="term" value="F:methylenetetrahydrofolate reductase [NAD(P)H] activity"/>
    <property type="evidence" value="ECO:0007669"/>
    <property type="project" value="InterPro"/>
</dbReference>
<comment type="cofactor">
    <cofactor evidence="1">
        <name>FAD</name>
        <dbReference type="ChEBI" id="CHEBI:57692"/>
    </cofactor>
</comment>
<comment type="similarity">
    <text evidence="3">Belongs to the methylenetetrahydrofolate reductase family.</text>
</comment>
<dbReference type="FunCoup" id="B3M3Z7">
    <property type="interactions" value="13"/>
</dbReference>
<evidence type="ECO:0000256" key="4">
    <source>
        <dbReference type="ARBA" id="ARBA00022630"/>
    </source>
</evidence>
<evidence type="ECO:0000256" key="5">
    <source>
        <dbReference type="ARBA" id="ARBA00022827"/>
    </source>
</evidence>
<dbReference type="EMBL" id="CH902618">
    <property type="protein sequence ID" value="EDV39331.2"/>
    <property type="molecule type" value="Genomic_DNA"/>
</dbReference>
<gene>
    <name evidence="8" type="primary">Dana\GF25261</name>
    <name evidence="8" type="synonym">dana_GLEANR_9938</name>
    <name evidence="8" type="ORF">GF25261</name>
</gene>
<dbReference type="AlphaFoldDB" id="B3M3Z7"/>
<dbReference type="GO" id="GO:0071949">
    <property type="term" value="F:FAD binding"/>
    <property type="evidence" value="ECO:0007669"/>
    <property type="project" value="TreeGrafter"/>
</dbReference>
<keyword evidence="6 8" id="KW-0560">Oxidoreductase</keyword>
<dbReference type="SMR" id="B3M3Z7"/>
<dbReference type="GO" id="GO:0009086">
    <property type="term" value="P:methionine biosynthetic process"/>
    <property type="evidence" value="ECO:0007669"/>
    <property type="project" value="TreeGrafter"/>
</dbReference>
<comment type="pathway">
    <text evidence="2 7">One-carbon metabolism; tetrahydrofolate interconversion.</text>
</comment>
<proteinExistence type="inferred from homology"/>
<dbReference type="GeneID" id="6507885"/>
<evidence type="ECO:0000256" key="2">
    <source>
        <dbReference type="ARBA" id="ARBA00004777"/>
    </source>
</evidence>
<dbReference type="KEGG" id="dan:6507885"/>
<dbReference type="GO" id="GO:0035999">
    <property type="term" value="P:tetrahydrofolate interconversion"/>
    <property type="evidence" value="ECO:0007669"/>
    <property type="project" value="UniProtKB-UniPathway"/>
</dbReference>
<accession>B3M3Z7</accession>
<dbReference type="SUPFAM" id="SSF51730">
    <property type="entry name" value="FAD-linked oxidoreductase"/>
    <property type="match status" value="1"/>
</dbReference>
<keyword evidence="4" id="KW-0285">Flavoprotein</keyword>
<dbReference type="OrthoDB" id="16284at2759"/>
<dbReference type="InterPro" id="IPR029041">
    <property type="entry name" value="FAD-linked_oxidoreductase-like"/>
</dbReference>
<protein>
    <submittedName>
        <fullName evidence="8">Uncharacterized protein</fullName>
    </submittedName>
</protein>
<evidence type="ECO:0000313" key="8">
    <source>
        <dbReference type="EMBL" id="EDV39331.2"/>
    </source>
</evidence>
<dbReference type="Proteomes" id="UP000007801">
    <property type="component" value="Unassembled WGS sequence"/>
</dbReference>
<name>B3M3Z7_DROAN</name>
<organism evidence="8 9">
    <name type="scientific">Drosophila ananassae</name>
    <name type="common">Fruit fly</name>
    <dbReference type="NCBI Taxonomy" id="7217"/>
    <lineage>
        <taxon>Eukaryota</taxon>
        <taxon>Metazoa</taxon>
        <taxon>Ecdysozoa</taxon>
        <taxon>Arthropoda</taxon>
        <taxon>Hexapoda</taxon>
        <taxon>Insecta</taxon>
        <taxon>Pterygota</taxon>
        <taxon>Neoptera</taxon>
        <taxon>Endopterygota</taxon>
        <taxon>Diptera</taxon>
        <taxon>Brachycera</taxon>
        <taxon>Muscomorpha</taxon>
        <taxon>Ephydroidea</taxon>
        <taxon>Drosophilidae</taxon>
        <taxon>Drosophila</taxon>
        <taxon>Sophophora</taxon>
    </lineage>
</organism>
<dbReference type="PANTHER" id="PTHR45754:SF3">
    <property type="entry name" value="METHYLENETETRAHYDROFOLATE REDUCTASE (NADPH)"/>
    <property type="match status" value="1"/>
</dbReference>